<keyword evidence="2 5" id="KW-0689">Ribosomal protein</keyword>
<dbReference type="EMBL" id="BAFN01000001">
    <property type="protein sequence ID" value="GAN32572.1"/>
    <property type="molecule type" value="Genomic_DNA"/>
</dbReference>
<evidence type="ECO:0000256" key="3">
    <source>
        <dbReference type="ARBA" id="ARBA00023274"/>
    </source>
</evidence>
<keyword evidence="3 5" id="KW-0687">Ribonucleoprotein</keyword>
<keyword evidence="8" id="KW-1185">Reference proteome</keyword>
<dbReference type="Pfam" id="PF01165">
    <property type="entry name" value="Ribosomal_S21"/>
    <property type="match status" value="1"/>
</dbReference>
<name>A0ABQ0JV12_9BACT</name>
<dbReference type="InterPro" id="IPR001911">
    <property type="entry name" value="Ribosomal_bS21"/>
</dbReference>
<evidence type="ECO:0000256" key="2">
    <source>
        <dbReference type="ARBA" id="ARBA00022980"/>
    </source>
</evidence>
<organism evidence="7 8">
    <name type="scientific">Candidatus Brocadia sinica JPN1</name>
    <dbReference type="NCBI Taxonomy" id="1197129"/>
    <lineage>
        <taxon>Bacteria</taxon>
        <taxon>Pseudomonadati</taxon>
        <taxon>Planctomycetota</taxon>
        <taxon>Candidatus Brocadiia</taxon>
        <taxon>Candidatus Brocadiales</taxon>
        <taxon>Candidatus Brocadiaceae</taxon>
        <taxon>Candidatus Brocadia</taxon>
    </lineage>
</organism>
<sequence>MAKIQITSDENIREALRRFKKMCDKEGIINQSKRIAYFEKPSERRRREESRRIKNIKRAQKLGISGLTSPVRTQKNTYSKYSSF</sequence>
<dbReference type="HAMAP" id="MF_00358">
    <property type="entry name" value="Ribosomal_bS21"/>
    <property type="match status" value="1"/>
</dbReference>
<dbReference type="Gene3D" id="1.20.5.1150">
    <property type="entry name" value="Ribosomal protein S8"/>
    <property type="match status" value="1"/>
</dbReference>
<dbReference type="InterPro" id="IPR038380">
    <property type="entry name" value="Ribosomal_bS21_sf"/>
</dbReference>
<evidence type="ECO:0000313" key="8">
    <source>
        <dbReference type="Proteomes" id="UP000032309"/>
    </source>
</evidence>
<comment type="similarity">
    <text evidence="1 5 6">Belongs to the bacterial ribosomal protein bS21 family.</text>
</comment>
<reference evidence="8" key="1">
    <citation type="journal article" date="2015" name="Genome Announc.">
        <title>Draft Genome Sequence of an Anaerobic Ammonium-Oxidizing Bacterium, "Candidatus Brocadia sinica".</title>
        <authorList>
            <person name="Oshiki M."/>
            <person name="Shinyako-Hata K."/>
            <person name="Satoh H."/>
            <person name="Okabe S."/>
        </authorList>
    </citation>
    <scope>NUCLEOTIDE SEQUENCE [LARGE SCALE GENOMIC DNA]</scope>
    <source>
        <strain evidence="8">JPN1</strain>
    </source>
</reference>
<accession>A0ABQ0JV12</accession>
<dbReference type="PRINTS" id="PR00976">
    <property type="entry name" value="RIBOSOMALS21"/>
</dbReference>
<evidence type="ECO:0000256" key="1">
    <source>
        <dbReference type="ARBA" id="ARBA00006640"/>
    </source>
</evidence>
<evidence type="ECO:0000256" key="5">
    <source>
        <dbReference type="HAMAP-Rule" id="MF_00358"/>
    </source>
</evidence>
<dbReference type="GO" id="GO:0005840">
    <property type="term" value="C:ribosome"/>
    <property type="evidence" value="ECO:0007669"/>
    <property type="project" value="UniProtKB-KW"/>
</dbReference>
<dbReference type="NCBIfam" id="TIGR00030">
    <property type="entry name" value="S21p"/>
    <property type="match status" value="1"/>
</dbReference>
<dbReference type="Proteomes" id="UP000032309">
    <property type="component" value="Unassembled WGS sequence"/>
</dbReference>
<comment type="caution">
    <text evidence="7">The sequence shown here is derived from an EMBL/GenBank/DDBJ whole genome shotgun (WGS) entry which is preliminary data.</text>
</comment>
<evidence type="ECO:0000256" key="6">
    <source>
        <dbReference type="RuleBase" id="RU000667"/>
    </source>
</evidence>
<proteinExistence type="inferred from homology"/>
<dbReference type="RefSeq" id="WP_082059047.1">
    <property type="nucleotide sequence ID" value="NZ_BAFN01000001.1"/>
</dbReference>
<evidence type="ECO:0000313" key="7">
    <source>
        <dbReference type="EMBL" id="GAN32572.1"/>
    </source>
</evidence>
<gene>
    <name evidence="5" type="primary">rpsU</name>
    <name evidence="7" type="ORF">BROSI_A1087</name>
</gene>
<protein>
    <recommendedName>
        <fullName evidence="4 5">Small ribosomal subunit protein bS21</fullName>
    </recommendedName>
</protein>
<evidence type="ECO:0000256" key="4">
    <source>
        <dbReference type="ARBA" id="ARBA00035135"/>
    </source>
</evidence>